<evidence type="ECO:0000313" key="2">
    <source>
        <dbReference type="EMBL" id="KDP36477.1"/>
    </source>
</evidence>
<keyword evidence="3" id="KW-1185">Reference proteome</keyword>
<protein>
    <submittedName>
        <fullName evidence="2">Uncharacterized protein</fullName>
    </submittedName>
</protein>
<feature type="region of interest" description="Disordered" evidence="1">
    <location>
        <begin position="21"/>
        <end position="46"/>
    </location>
</feature>
<feature type="region of interest" description="Disordered" evidence="1">
    <location>
        <begin position="60"/>
        <end position="120"/>
    </location>
</feature>
<organism evidence="2 3">
    <name type="scientific">Jatropha curcas</name>
    <name type="common">Barbados nut</name>
    <dbReference type="NCBI Taxonomy" id="180498"/>
    <lineage>
        <taxon>Eukaryota</taxon>
        <taxon>Viridiplantae</taxon>
        <taxon>Streptophyta</taxon>
        <taxon>Embryophyta</taxon>
        <taxon>Tracheophyta</taxon>
        <taxon>Spermatophyta</taxon>
        <taxon>Magnoliopsida</taxon>
        <taxon>eudicotyledons</taxon>
        <taxon>Gunneridae</taxon>
        <taxon>Pentapetalae</taxon>
        <taxon>rosids</taxon>
        <taxon>fabids</taxon>
        <taxon>Malpighiales</taxon>
        <taxon>Euphorbiaceae</taxon>
        <taxon>Crotonoideae</taxon>
        <taxon>Jatropheae</taxon>
        <taxon>Jatropha</taxon>
    </lineage>
</organism>
<gene>
    <name evidence="2" type="ORF">JCGZ_08607</name>
</gene>
<evidence type="ECO:0000256" key="1">
    <source>
        <dbReference type="SAM" id="MobiDB-lite"/>
    </source>
</evidence>
<proteinExistence type="predicted"/>
<reference evidence="2 3" key="1">
    <citation type="journal article" date="2014" name="PLoS ONE">
        <title>Global Analysis of Gene Expression Profiles in Physic Nut (Jatropha curcas L.) Seedlings Exposed to Salt Stress.</title>
        <authorList>
            <person name="Zhang L."/>
            <person name="Zhang C."/>
            <person name="Wu P."/>
            <person name="Chen Y."/>
            <person name="Li M."/>
            <person name="Jiang H."/>
            <person name="Wu G."/>
        </authorList>
    </citation>
    <scope>NUCLEOTIDE SEQUENCE [LARGE SCALE GENOMIC DNA]</scope>
    <source>
        <strain evidence="3">cv. GZQX0401</strain>
        <tissue evidence="2">Young leaves</tissue>
    </source>
</reference>
<dbReference type="AlphaFoldDB" id="A0A067KK19"/>
<dbReference type="EMBL" id="KK914435">
    <property type="protein sequence ID" value="KDP36477.1"/>
    <property type="molecule type" value="Genomic_DNA"/>
</dbReference>
<name>A0A067KK19_JATCU</name>
<sequence length="120" mass="13846">MHQRDTDPRRIFSYVDCTLGPSQLGPTGSLGSEFQDSQPPETPMTSQQINELLPRRSPRLHKFSEPSTSTDILDVPGFDPDAIWNYDKAKRPRRSYYDTDTDDLDEDYSEHEPINKSGWR</sequence>
<feature type="compositionally biased region" description="Acidic residues" evidence="1">
    <location>
        <begin position="99"/>
        <end position="109"/>
    </location>
</feature>
<evidence type="ECO:0000313" key="3">
    <source>
        <dbReference type="Proteomes" id="UP000027138"/>
    </source>
</evidence>
<accession>A0A067KK19</accession>
<dbReference type="Proteomes" id="UP000027138">
    <property type="component" value="Unassembled WGS sequence"/>
</dbReference>